<keyword evidence="1" id="KW-0812">Transmembrane</keyword>
<gene>
    <name evidence="2" type="ORF">HYG87_00095</name>
</gene>
<name>A0A8T8K2U4_9EURY</name>
<organism evidence="2 3">
    <name type="scientific">Methanobacterium alkalithermotolerans</name>
    <dbReference type="NCBI Taxonomy" id="2731220"/>
    <lineage>
        <taxon>Archaea</taxon>
        <taxon>Methanobacteriati</taxon>
        <taxon>Methanobacteriota</taxon>
        <taxon>Methanomada group</taxon>
        <taxon>Methanobacteria</taxon>
        <taxon>Methanobacteriales</taxon>
        <taxon>Methanobacteriaceae</taxon>
        <taxon>Methanobacterium</taxon>
    </lineage>
</organism>
<dbReference type="PANTHER" id="PTHR35337:SF1">
    <property type="entry name" value="SLR1478 PROTEIN"/>
    <property type="match status" value="1"/>
</dbReference>
<dbReference type="Pfam" id="PF01944">
    <property type="entry name" value="SpoIIM"/>
    <property type="match status" value="1"/>
</dbReference>
<accession>A0A8T8K2U4</accession>
<protein>
    <submittedName>
        <fullName evidence="2">Stage II sporulation protein M</fullName>
    </submittedName>
</protein>
<dbReference type="AlphaFoldDB" id="A0A8T8K2U4"/>
<feature type="transmembrane region" description="Helical" evidence="1">
    <location>
        <begin position="21"/>
        <end position="47"/>
    </location>
</feature>
<keyword evidence="1" id="KW-1133">Transmembrane helix</keyword>
<dbReference type="RefSeq" id="WP_211533217.1">
    <property type="nucleotide sequence ID" value="NZ_CP058560.1"/>
</dbReference>
<evidence type="ECO:0000313" key="2">
    <source>
        <dbReference type="EMBL" id="QUH22277.1"/>
    </source>
</evidence>
<dbReference type="GeneID" id="64819116"/>
<dbReference type="Proteomes" id="UP000681041">
    <property type="component" value="Chromosome"/>
</dbReference>
<feature type="transmembrane region" description="Helical" evidence="1">
    <location>
        <begin position="77"/>
        <end position="106"/>
    </location>
</feature>
<proteinExistence type="predicted"/>
<dbReference type="KEGG" id="meme:HYG87_00095"/>
<evidence type="ECO:0000256" key="1">
    <source>
        <dbReference type="SAM" id="Phobius"/>
    </source>
</evidence>
<evidence type="ECO:0000313" key="3">
    <source>
        <dbReference type="Proteomes" id="UP000681041"/>
    </source>
</evidence>
<keyword evidence="3" id="KW-1185">Reference proteome</keyword>
<sequence>MINKEKYESTLHALYRRNEKFFGLSALIFFGSMFMGYFLSGLFSFFLEGLLRDFERNIAQGKIKLNTLSLFTHNLRIILFLYGGGILLGSFTIIFLFINGSFIGYFASRVPLGDLAILTIPHGIFEVLSIIIAGAGGFRLASFVYNYFTELISESWYGSLLGKMTHTFQNNSPELEESLILLGISIVLLFIAAFIEANITLPVAQYVMANI</sequence>
<dbReference type="OrthoDB" id="86288at2157"/>
<feature type="transmembrane region" description="Helical" evidence="1">
    <location>
        <begin position="179"/>
        <end position="201"/>
    </location>
</feature>
<dbReference type="InterPro" id="IPR002798">
    <property type="entry name" value="SpoIIM-like"/>
</dbReference>
<dbReference type="EMBL" id="CP058560">
    <property type="protein sequence ID" value="QUH22277.1"/>
    <property type="molecule type" value="Genomic_DNA"/>
</dbReference>
<reference evidence="2" key="1">
    <citation type="submission" date="2020-07" db="EMBL/GenBank/DDBJ databases">
        <title>Methanobacterium. sp. MethCan genome.</title>
        <authorList>
            <person name="Postec A."/>
            <person name="Quemeneur M."/>
        </authorList>
    </citation>
    <scope>NUCLEOTIDE SEQUENCE</scope>
    <source>
        <strain evidence="2">MethCAN</strain>
    </source>
</reference>
<keyword evidence="1" id="KW-0472">Membrane</keyword>
<dbReference type="PANTHER" id="PTHR35337">
    <property type="entry name" value="SLR1478 PROTEIN"/>
    <property type="match status" value="1"/>
</dbReference>